<name>A0A0B4DEX6_PSEPS</name>
<evidence type="ECO:0000313" key="1">
    <source>
        <dbReference type="EMBL" id="KIC65271.1"/>
    </source>
</evidence>
<protein>
    <submittedName>
        <fullName evidence="1">Uncharacterized protein</fullName>
    </submittedName>
</protein>
<dbReference type="AlphaFoldDB" id="A0A0B4DEX6"/>
<dbReference type="Proteomes" id="UP000031196">
    <property type="component" value="Unassembled WGS sequence"/>
</dbReference>
<accession>A0A0B4DEX6</accession>
<sequence length="62" mass="6591">MESASLIALFFAGAMGPARSAQPNAPQIIEKPTRLSAAVLAARSRTATFLHRMAWAVEPGPR</sequence>
<dbReference type="RefSeq" id="WP_043455045.1">
    <property type="nucleotide sequence ID" value="NZ_JWTB01000035.1"/>
</dbReference>
<dbReference type="OrthoDB" id="4951029at2"/>
<dbReference type="EMBL" id="JWTB01000035">
    <property type="protein sequence ID" value="KIC65271.1"/>
    <property type="molecule type" value="Genomic_DNA"/>
</dbReference>
<proteinExistence type="predicted"/>
<gene>
    <name evidence="1" type="ORF">RM50_16995</name>
</gene>
<organism evidence="1 2">
    <name type="scientific">Pseudarthrobacter phenanthrenivorans</name>
    <name type="common">Arthrobacter phenanthrenivorans</name>
    <dbReference type="NCBI Taxonomy" id="361575"/>
    <lineage>
        <taxon>Bacteria</taxon>
        <taxon>Bacillati</taxon>
        <taxon>Actinomycetota</taxon>
        <taxon>Actinomycetes</taxon>
        <taxon>Micrococcales</taxon>
        <taxon>Micrococcaceae</taxon>
        <taxon>Pseudarthrobacter</taxon>
    </lineage>
</organism>
<comment type="caution">
    <text evidence="1">The sequence shown here is derived from an EMBL/GenBank/DDBJ whole genome shotgun (WGS) entry which is preliminary data.</text>
</comment>
<reference evidence="1 2" key="1">
    <citation type="submission" date="2014-12" db="EMBL/GenBank/DDBJ databases">
        <title>Genome sequencing of Arthrobacter phenanthrenivorans SWC37.</title>
        <authorList>
            <person name="Tan P.W."/>
            <person name="Chan K.-G."/>
        </authorList>
    </citation>
    <scope>NUCLEOTIDE SEQUENCE [LARGE SCALE GENOMIC DNA]</scope>
    <source>
        <strain evidence="1 2">SWC37</strain>
    </source>
</reference>
<evidence type="ECO:0000313" key="2">
    <source>
        <dbReference type="Proteomes" id="UP000031196"/>
    </source>
</evidence>